<evidence type="ECO:0000256" key="1">
    <source>
        <dbReference type="SAM" id="MobiDB-lite"/>
    </source>
</evidence>
<dbReference type="EMBL" id="KX601051">
    <property type="protein sequence ID" value="APR74440.1"/>
    <property type="molecule type" value="Genomic_DNA"/>
</dbReference>
<name>A0A1P8D6L2_9FLOR</name>
<reference evidence="2" key="1">
    <citation type="submission" date="2016-07" db="EMBL/GenBank/DDBJ databases">
        <authorList>
            <person name="Ng P.-K."/>
            <person name="Lin S.-M."/>
        </authorList>
    </citation>
    <scope>NUCLEOTIDE SEQUENCE</scope>
</reference>
<proteinExistence type="predicted"/>
<sequence length="198" mass="22847">MRKIHLAMIPIILSNPFHTYSRKIIDTCYLNTSSLQANLEDNLHLNSNDLMSFVLVNAHQDLNDNNIEFTNNIKNTLFHKPGSSYTERTDSKGKRKSNIESTLVFRQKTKSNNGRKEVPKGASSAINPENLANFEKAGIPIDPIRDPRQKPDSHNSWSWHKEENRWILVGEQKMLIRHTSKVISESEWNDLVRKSKKI</sequence>
<keyword evidence="2" id="KW-0934">Plastid</keyword>
<reference evidence="2" key="2">
    <citation type="journal article" date="2017" name="BMC Genomics">
        <title>Complete chloroplast genome of Gracilaria firma (Gracilariaceae, Rhodophyta), with discussion on the use of chloroplast phylogenomics in the subclass Rhodymeniophycidae.</title>
        <authorList>
            <person name="Ng P.K."/>
            <person name="Lin S.M."/>
            <person name="Lim P.E."/>
            <person name="Liu L.C."/>
            <person name="Chen C.M."/>
            <person name="Pai T.W."/>
        </authorList>
    </citation>
    <scope>NUCLEOTIDE SEQUENCE</scope>
</reference>
<dbReference type="GeneID" id="31080815"/>
<dbReference type="AlphaFoldDB" id="A0A1P8D6L2"/>
<organism evidence="2">
    <name type="scientific">Gracilaria firma</name>
    <dbReference type="NCBI Taxonomy" id="2510791"/>
    <lineage>
        <taxon>Eukaryota</taxon>
        <taxon>Rhodophyta</taxon>
        <taxon>Florideophyceae</taxon>
        <taxon>Rhodymeniophycidae</taxon>
        <taxon>Gracilariales</taxon>
        <taxon>Gracilariaceae</taxon>
        <taxon>Gracilaria</taxon>
    </lineage>
</organism>
<geneLocation type="plastid" evidence="2"/>
<feature type="region of interest" description="Disordered" evidence="1">
    <location>
        <begin position="107"/>
        <end position="127"/>
    </location>
</feature>
<accession>A0A1P8D6L2</accession>
<evidence type="ECO:0000313" key="2">
    <source>
        <dbReference type="EMBL" id="APR74440.1"/>
    </source>
</evidence>
<dbReference type="RefSeq" id="YP_009346905.1">
    <property type="nucleotide sequence ID" value="NC_033877.1"/>
</dbReference>
<protein>
    <submittedName>
        <fullName evidence="2">Uncharacterized protein</fullName>
    </submittedName>
</protein>